<dbReference type="EMBL" id="LIIK01000011">
    <property type="protein sequence ID" value="KQM09145.1"/>
    <property type="molecule type" value="Genomic_DNA"/>
</dbReference>
<feature type="region of interest" description="Disordered" evidence="11">
    <location>
        <begin position="289"/>
        <end position="348"/>
    </location>
</feature>
<evidence type="ECO:0000256" key="3">
    <source>
        <dbReference type="ARBA" id="ARBA00022475"/>
    </source>
</evidence>
<dbReference type="PANTHER" id="PTHR30081:SF1">
    <property type="entry name" value="PROTEIN TRANSLOCASE SUBUNIT SECD"/>
    <property type="match status" value="1"/>
</dbReference>
<protein>
    <recommendedName>
        <fullName evidence="9 10">Multifunctional fusion protein</fullName>
    </recommendedName>
    <domain>
        <recommendedName>
            <fullName evidence="9">Protein translocase subunit SecD</fullName>
        </recommendedName>
    </domain>
    <domain>
        <recommendedName>
            <fullName evidence="10">Protein-export membrane protein SecF</fullName>
        </recommendedName>
    </domain>
</protein>
<evidence type="ECO:0000259" key="12">
    <source>
        <dbReference type="Pfam" id="PF02355"/>
    </source>
</evidence>
<comment type="subunit">
    <text evidence="10">Forms a complex with SecD. Part of the essential Sec protein translocation apparatus which comprises SecA, SecYEG and auxiliary proteins SecDF. Other proteins may also be involved.</text>
</comment>
<comment type="caution">
    <text evidence="15">The sequence shown here is derived from an EMBL/GenBank/DDBJ whole genome shotgun (WGS) entry which is preliminary data.</text>
</comment>
<reference evidence="15" key="1">
    <citation type="submission" date="2015-08" db="EMBL/GenBank/DDBJ databases">
        <title>Candidatus Bacteriodes Periocalifornicus.</title>
        <authorList>
            <person name="McLean J.S."/>
            <person name="Kelley S."/>
        </authorList>
    </citation>
    <scope>NUCLEOTIDE SEQUENCE [LARGE SCALE GENOMIC DNA]</scope>
    <source>
        <strain evidence="15">12B</strain>
    </source>
</reference>
<evidence type="ECO:0000256" key="11">
    <source>
        <dbReference type="SAM" id="MobiDB-lite"/>
    </source>
</evidence>
<feature type="compositionally biased region" description="Low complexity" evidence="11">
    <location>
        <begin position="328"/>
        <end position="338"/>
    </location>
</feature>
<keyword evidence="16" id="KW-1185">Reference proteome</keyword>
<evidence type="ECO:0000256" key="6">
    <source>
        <dbReference type="ARBA" id="ARBA00022989"/>
    </source>
</evidence>
<dbReference type="HAMAP" id="MF_01463_B">
    <property type="entry name" value="SecD_B"/>
    <property type="match status" value="1"/>
</dbReference>
<keyword evidence="7 9" id="KW-0811">Translocation</keyword>
<dbReference type="InterPro" id="IPR022645">
    <property type="entry name" value="SecD/SecF_bac"/>
</dbReference>
<dbReference type="STRING" id="1702214.AL399_03440"/>
<keyword evidence="3 9" id="KW-1003">Cell membrane</keyword>
<keyword evidence="8 9" id="KW-0472">Membrane</keyword>
<evidence type="ECO:0000256" key="9">
    <source>
        <dbReference type="HAMAP-Rule" id="MF_01463"/>
    </source>
</evidence>
<evidence type="ECO:0000259" key="13">
    <source>
        <dbReference type="Pfam" id="PF21760"/>
    </source>
</evidence>
<gene>
    <name evidence="10" type="primary">secF</name>
    <name evidence="9" type="synonym">secD</name>
    <name evidence="15" type="ORF">AL399_03440</name>
</gene>
<feature type="transmembrane region" description="Helical" evidence="9">
    <location>
        <begin position="624"/>
        <end position="645"/>
    </location>
</feature>
<dbReference type="AlphaFoldDB" id="A0A0Q4B7X8"/>
<dbReference type="NCBIfam" id="TIGR01129">
    <property type="entry name" value="secD"/>
    <property type="match status" value="1"/>
</dbReference>
<feature type="transmembrane region" description="Helical" evidence="9">
    <location>
        <begin position="573"/>
        <end position="592"/>
    </location>
</feature>
<dbReference type="Pfam" id="PF21760">
    <property type="entry name" value="SecD_1st"/>
    <property type="match status" value="1"/>
</dbReference>
<dbReference type="PRINTS" id="PR01755">
    <property type="entry name" value="SECFTRNLCASE"/>
</dbReference>
<dbReference type="Gene3D" id="3.30.1360.200">
    <property type="match status" value="1"/>
</dbReference>
<dbReference type="HAMAP" id="MF_01464_B">
    <property type="entry name" value="SecF_B"/>
    <property type="match status" value="1"/>
</dbReference>
<dbReference type="InterPro" id="IPR054384">
    <property type="entry name" value="SecDF_P1_head"/>
</dbReference>
<dbReference type="GO" id="GO:0006605">
    <property type="term" value="P:protein targeting"/>
    <property type="evidence" value="ECO:0007669"/>
    <property type="project" value="UniProtKB-UniRule"/>
</dbReference>
<dbReference type="Pfam" id="PF22599">
    <property type="entry name" value="SecDF_P1_head"/>
    <property type="match status" value="1"/>
</dbReference>
<dbReference type="Pfam" id="PF02355">
    <property type="entry name" value="SecD_SecF_C"/>
    <property type="match status" value="2"/>
</dbReference>
<comment type="caution">
    <text evidence="9">Lacks conserved residue(s) required for the propagation of feature annotation.</text>
</comment>
<evidence type="ECO:0000256" key="2">
    <source>
        <dbReference type="ARBA" id="ARBA00022448"/>
    </source>
</evidence>
<dbReference type="NCBIfam" id="TIGR00916">
    <property type="entry name" value="2A0604s01"/>
    <property type="match status" value="1"/>
</dbReference>
<dbReference type="InterPro" id="IPR005791">
    <property type="entry name" value="SecD"/>
</dbReference>
<dbReference type="FunFam" id="1.20.1640.10:FF:000004">
    <property type="entry name" value="Protein translocase subunit SecD"/>
    <property type="match status" value="1"/>
</dbReference>
<feature type="compositionally biased region" description="Polar residues" evidence="11">
    <location>
        <begin position="290"/>
        <end position="299"/>
    </location>
</feature>
<comment type="subunit">
    <text evidence="9">Forms a complex with SecF. Part of the essential Sec protein translocation apparatus which comprises SecA, SecYEG and auxiliary proteins SecDF. Other proteins may also be involved.</text>
</comment>
<dbReference type="InterPro" id="IPR055344">
    <property type="entry name" value="SecD_SecF_C_bact"/>
</dbReference>
<keyword evidence="2 9" id="KW-0813">Transport</keyword>
<dbReference type="Gene3D" id="1.20.1640.10">
    <property type="entry name" value="Multidrug efflux transporter AcrB transmembrane domain"/>
    <property type="match status" value="2"/>
</dbReference>
<feature type="domain" description="Protein export membrane protein SecD/SecF C-terminal" evidence="12">
    <location>
        <begin position="868"/>
        <end position="1049"/>
    </location>
</feature>
<evidence type="ECO:0000313" key="16">
    <source>
        <dbReference type="Proteomes" id="UP000054172"/>
    </source>
</evidence>
<dbReference type="GO" id="GO:0043952">
    <property type="term" value="P:protein transport by the Sec complex"/>
    <property type="evidence" value="ECO:0007669"/>
    <property type="project" value="UniProtKB-UniRule"/>
</dbReference>
<evidence type="ECO:0000313" key="15">
    <source>
        <dbReference type="EMBL" id="KQM09145.1"/>
    </source>
</evidence>
<dbReference type="InterPro" id="IPR022646">
    <property type="entry name" value="SecD/SecF_CS"/>
</dbReference>
<dbReference type="InterPro" id="IPR022813">
    <property type="entry name" value="SecD/SecF_arch_bac"/>
</dbReference>
<evidence type="ECO:0000256" key="8">
    <source>
        <dbReference type="ARBA" id="ARBA00023136"/>
    </source>
</evidence>
<dbReference type="NCBIfam" id="NF009585">
    <property type="entry name" value="PRK13024.1-5"/>
    <property type="match status" value="1"/>
</dbReference>
<dbReference type="Pfam" id="PF07549">
    <property type="entry name" value="Sec_GG"/>
    <property type="match status" value="1"/>
</dbReference>
<dbReference type="InterPro" id="IPR005665">
    <property type="entry name" value="SecF_bac"/>
</dbReference>
<feature type="transmembrane region" description="Helical" evidence="9">
    <location>
        <begin position="1021"/>
        <end position="1045"/>
    </location>
</feature>
<dbReference type="GO" id="GO:0005886">
    <property type="term" value="C:plasma membrane"/>
    <property type="evidence" value="ECO:0007669"/>
    <property type="project" value="UniProtKB-SubCell"/>
</dbReference>
<feature type="transmembrane region" description="Helical" evidence="9">
    <location>
        <begin position="996"/>
        <end position="1015"/>
    </location>
</feature>
<evidence type="ECO:0000256" key="7">
    <source>
        <dbReference type="ARBA" id="ARBA00023010"/>
    </source>
</evidence>
<feature type="transmembrane region" description="Helical" evidence="9">
    <location>
        <begin position="755"/>
        <end position="776"/>
    </location>
</feature>
<dbReference type="SUPFAM" id="SSF82866">
    <property type="entry name" value="Multidrug efflux transporter AcrB transmembrane domain"/>
    <property type="match status" value="2"/>
</dbReference>
<feature type="transmembrane region" description="Helical" evidence="9">
    <location>
        <begin position="946"/>
        <end position="966"/>
    </location>
</feature>
<evidence type="ECO:0000256" key="10">
    <source>
        <dbReference type="HAMAP-Rule" id="MF_01464"/>
    </source>
</evidence>
<dbReference type="Gene3D" id="3.30.70.3220">
    <property type="match status" value="1"/>
</dbReference>
<dbReference type="NCBIfam" id="TIGR00966">
    <property type="entry name" value="transloc_SecF"/>
    <property type="match status" value="1"/>
</dbReference>
<comment type="similarity">
    <text evidence="9">Belongs to the SecD/SecF family. SecD subfamily.</text>
</comment>
<dbReference type="GO" id="GO:0065002">
    <property type="term" value="P:intracellular protein transmembrane transport"/>
    <property type="evidence" value="ECO:0007669"/>
    <property type="project" value="UniProtKB-UniRule"/>
</dbReference>
<feature type="transmembrane region" description="Helical" evidence="9">
    <location>
        <begin position="702"/>
        <end position="725"/>
    </location>
</feature>
<feature type="transmembrane region" description="Helical" evidence="9">
    <location>
        <begin position="666"/>
        <end position="690"/>
    </location>
</feature>
<comment type="function">
    <text evidence="9">Part of the Sec protein translocase complex. Interacts with the SecYEG preprotein conducting channel. SecDF uses the proton motive force (PMF) to complete protein translocation after the ATP-dependent function of SecA.</text>
</comment>
<feature type="domain" description="Protein translocase subunit SecDF P1" evidence="13">
    <location>
        <begin position="193"/>
        <end position="249"/>
    </location>
</feature>
<feature type="transmembrane region" description="Helical" evidence="9">
    <location>
        <begin position="911"/>
        <end position="934"/>
    </location>
</feature>
<dbReference type="PANTHER" id="PTHR30081">
    <property type="entry name" value="PROTEIN-EXPORT MEMBRANE PROTEIN SEC"/>
    <property type="match status" value="1"/>
</dbReference>
<keyword evidence="5 9" id="KW-0653">Protein transport</keyword>
<dbReference type="Proteomes" id="UP000054172">
    <property type="component" value="Unassembled WGS sequence"/>
</dbReference>
<evidence type="ECO:0000256" key="1">
    <source>
        <dbReference type="ARBA" id="ARBA00004651"/>
    </source>
</evidence>
<accession>A0A0Q4B7X8</accession>
<proteinExistence type="inferred from homology"/>
<name>A0A0Q4B7X8_9BACT</name>
<sequence>MQNKGAVRIFAIALALVCLYQLSFTWFSSRVEHRAAEYAKRAVVGITDPIELEKALKQAENTYLDSMASETVYNFFWIRKYSYNDCKEREINLGLDLKGGMNVMLEVSVYDVLMSLSNHSADAAFLEAMNRAAKMAPSESFVTRFGRVYQEIAPQGKLAAIFSTVELRDKIPFNATNDQVLSVLAEEAEGAIDNSYTIIRNRIDRFGVTQPNVQRIERSGRILVELPGVKEPERVRKLLQGTASLEFWETYENQEAYPYLAQANARMREIRQTENSDAPQAPAAGVEDLLQQSQPSSESVAPAHDDTVAQPAEPEVDRQANQGEAEHSAATASDSAATQGEPDSTTNDLLSEVEASGKKDSTQQFDRAAFLRENPLFALLTPSMTQQGELYPGPVVGMAHYRDTAAINAILHDPRIAQLFPKTLRLLWTVKSPSWDKTQSIYQLVAIKVTSRDGQPKLDGGAIAGARSEFGQTRGEAEVSMWMNAEGAKVWARMTADNLHRSIAIVLDDYVYSFPTVQNEIKGGRSSITGNFTIKEAKDLVNVLQSGKLPAPARIIQEEIVGPSLGQKAITSGVNSFIISLIVILLFMVIFYSLRAGLIADFALLCNLFFIMGILASYQATLTLPGIAGIVLTLGMAVDANVLIFERIKEELAKGKGLNLSVEDGFKNALSAIIDGNVTTLLTGVILYIFGSGPIKGFATTLVIGILTSMFTAIFISRLVILMFLKRNWKLTFSFPFTRDFFKGTNFGFIRNRKAAYICSGIVALAIVVSLVVRGFDAGVDFVGGRTYEVQFKEPVETEKVAELLEGVLQQRPQVKVFGESNQVKIITKYKIQDDDPNIDNEVDSLIYVGLKPMLPTGTTKDQFLTENKLSSTKVGPTIALDIRREAIVAVVLALLAIFLYILLRFKNWRFSAAAVIGLAHNSLMVIGVYTLLWGIVPFTLEIDQAFIAAILTIIGYSINDTVVIFDRIREYIKLYPKREPEVIFSDAINSTLSRTFVTSLSTLVVLIPIVIFGGDSIRGFVFSLSVGVIVGTYCSIFIAAPLAYDMGKKKAKELIEKLSQK</sequence>
<keyword evidence="6 9" id="KW-1133">Transmembrane helix</keyword>
<organism evidence="15 16">
    <name type="scientific">Candidatus [Bacteroides] periocalifornicus</name>
    <dbReference type="NCBI Taxonomy" id="1702214"/>
    <lineage>
        <taxon>Bacteria</taxon>
        <taxon>Pseudomonadati</taxon>
        <taxon>Bacteroidota</taxon>
    </lineage>
</organism>
<evidence type="ECO:0000259" key="14">
    <source>
        <dbReference type="Pfam" id="PF22599"/>
    </source>
</evidence>
<feature type="domain" description="SecDF P1 head subdomain" evidence="14">
    <location>
        <begin position="455"/>
        <end position="551"/>
    </location>
</feature>
<comment type="subcellular location">
    <subcellularLocation>
        <location evidence="1 9">Cell membrane</location>
        <topology evidence="1 9">Multi-pass membrane protein</topology>
    </subcellularLocation>
</comment>
<dbReference type="InterPro" id="IPR048634">
    <property type="entry name" value="SecD_SecF_C"/>
</dbReference>
<evidence type="ECO:0000256" key="4">
    <source>
        <dbReference type="ARBA" id="ARBA00022692"/>
    </source>
</evidence>
<dbReference type="PATRIC" id="fig|1702214.3.peg.1204"/>
<dbReference type="InterPro" id="IPR048631">
    <property type="entry name" value="SecD_1st"/>
</dbReference>
<feature type="transmembrane region" description="Helical" evidence="9">
    <location>
        <begin position="599"/>
        <end position="618"/>
    </location>
</feature>
<comment type="similarity">
    <text evidence="10">Belongs to the SecD/SecF family. SecF subfamily.</text>
</comment>
<feature type="transmembrane region" description="Helical" evidence="9">
    <location>
        <begin position="887"/>
        <end position="904"/>
    </location>
</feature>
<dbReference type="GO" id="GO:0015450">
    <property type="term" value="F:protein-transporting ATPase activity"/>
    <property type="evidence" value="ECO:0007669"/>
    <property type="project" value="InterPro"/>
</dbReference>
<feature type="domain" description="Protein export membrane protein SecD/SecF C-terminal" evidence="12">
    <location>
        <begin position="553"/>
        <end position="725"/>
    </location>
</feature>
<feature type="transmembrane region" description="Helical" evidence="9">
    <location>
        <begin position="7"/>
        <end position="27"/>
    </location>
</feature>
<keyword evidence="4 9" id="KW-0812">Transmembrane</keyword>
<evidence type="ECO:0000256" key="5">
    <source>
        <dbReference type="ARBA" id="ARBA00022927"/>
    </source>
</evidence>